<keyword evidence="10" id="KW-0472">Membrane</keyword>
<dbReference type="Proteomes" id="UP000236754">
    <property type="component" value="Unassembled WGS sequence"/>
</dbReference>
<evidence type="ECO:0000256" key="9">
    <source>
        <dbReference type="SAM" id="MobiDB-lite"/>
    </source>
</evidence>
<protein>
    <recommendedName>
        <fullName evidence="2">histidine kinase</fullName>
        <ecNumber evidence="2">2.7.13.3</ecNumber>
    </recommendedName>
</protein>
<feature type="region of interest" description="Disordered" evidence="9">
    <location>
        <begin position="298"/>
        <end position="323"/>
    </location>
</feature>
<proteinExistence type="predicted"/>
<dbReference type="EC" id="2.7.13.3" evidence="2"/>
<dbReference type="GO" id="GO:0046983">
    <property type="term" value="F:protein dimerization activity"/>
    <property type="evidence" value="ECO:0007669"/>
    <property type="project" value="InterPro"/>
</dbReference>
<keyword evidence="10" id="KW-1133">Transmembrane helix</keyword>
<dbReference type="GO" id="GO:0000155">
    <property type="term" value="F:phosphorelay sensor kinase activity"/>
    <property type="evidence" value="ECO:0007669"/>
    <property type="project" value="InterPro"/>
</dbReference>
<evidence type="ECO:0000313" key="13">
    <source>
        <dbReference type="Proteomes" id="UP000236754"/>
    </source>
</evidence>
<keyword evidence="4" id="KW-0808">Transferase</keyword>
<organism evidence="12 13">
    <name type="scientific">Actinacidiphila yanglinensis</name>
    <dbReference type="NCBI Taxonomy" id="310779"/>
    <lineage>
        <taxon>Bacteria</taxon>
        <taxon>Bacillati</taxon>
        <taxon>Actinomycetota</taxon>
        <taxon>Actinomycetes</taxon>
        <taxon>Kitasatosporales</taxon>
        <taxon>Streptomycetaceae</taxon>
        <taxon>Actinacidiphila</taxon>
    </lineage>
</organism>
<dbReference type="Gene3D" id="1.20.5.1930">
    <property type="match status" value="1"/>
</dbReference>
<dbReference type="Gene3D" id="3.30.565.10">
    <property type="entry name" value="Histidine kinase-like ATPase, C-terminal domain"/>
    <property type="match status" value="1"/>
</dbReference>
<evidence type="ECO:0000256" key="7">
    <source>
        <dbReference type="ARBA" id="ARBA00022840"/>
    </source>
</evidence>
<evidence type="ECO:0000256" key="6">
    <source>
        <dbReference type="ARBA" id="ARBA00022777"/>
    </source>
</evidence>
<dbReference type="Pfam" id="PF07730">
    <property type="entry name" value="HisKA_3"/>
    <property type="match status" value="1"/>
</dbReference>
<feature type="transmembrane region" description="Helical" evidence="10">
    <location>
        <begin position="118"/>
        <end position="139"/>
    </location>
</feature>
<dbReference type="Pfam" id="PF02518">
    <property type="entry name" value="HATPase_c"/>
    <property type="match status" value="1"/>
</dbReference>
<keyword evidence="8" id="KW-0902">Two-component regulatory system</keyword>
<keyword evidence="10" id="KW-0812">Transmembrane</keyword>
<keyword evidence="5" id="KW-0547">Nucleotide-binding</keyword>
<dbReference type="InterPro" id="IPR050482">
    <property type="entry name" value="Sensor_HK_TwoCompSys"/>
</dbReference>
<dbReference type="InterPro" id="IPR003594">
    <property type="entry name" value="HATPase_dom"/>
</dbReference>
<evidence type="ECO:0000313" key="12">
    <source>
        <dbReference type="EMBL" id="SEF45866.1"/>
    </source>
</evidence>
<keyword evidence="7" id="KW-0067">ATP-binding</keyword>
<dbReference type="RefSeq" id="WP_407642755.1">
    <property type="nucleotide sequence ID" value="NZ_FNVU01000001.1"/>
</dbReference>
<name>A0A1H5S5H5_9ACTN</name>
<dbReference type="EMBL" id="FNVU01000001">
    <property type="protein sequence ID" value="SEF45866.1"/>
    <property type="molecule type" value="Genomic_DNA"/>
</dbReference>
<gene>
    <name evidence="12" type="ORF">SAMN05216223_1019</name>
</gene>
<feature type="region of interest" description="Disordered" evidence="9">
    <location>
        <begin position="407"/>
        <end position="459"/>
    </location>
</feature>
<keyword evidence="13" id="KW-1185">Reference proteome</keyword>
<evidence type="ECO:0000259" key="11">
    <source>
        <dbReference type="SMART" id="SM00387"/>
    </source>
</evidence>
<feature type="domain" description="Histidine kinase/HSP90-like ATPase" evidence="11">
    <location>
        <begin position="329"/>
        <end position="427"/>
    </location>
</feature>
<dbReference type="AlphaFoldDB" id="A0A1H5S5H5"/>
<evidence type="ECO:0000256" key="10">
    <source>
        <dbReference type="SAM" id="Phobius"/>
    </source>
</evidence>
<dbReference type="InterPro" id="IPR036890">
    <property type="entry name" value="HATPase_C_sf"/>
</dbReference>
<keyword evidence="3" id="KW-0597">Phosphoprotein</keyword>
<reference evidence="12 13" key="1">
    <citation type="submission" date="2016-10" db="EMBL/GenBank/DDBJ databases">
        <authorList>
            <person name="de Groot N.N."/>
        </authorList>
    </citation>
    <scope>NUCLEOTIDE SEQUENCE [LARGE SCALE GENOMIC DNA]</scope>
    <source>
        <strain evidence="12 13">CGMCC 4.2023</strain>
    </source>
</reference>
<sequence>MHLSSALPRALTAGTSGIPRPKVSRNDVALAVLVLVEQSFVAALLPEAGNSHRPDVLGWMLLTGSALMLVWRRRAPMVCLLGMVGFVAVYHYLQYIHVAPIPSSVVALYALAVAGPRLRTVVTVPLVLGTMITIISMAGKQDAVATMVQSAGWIVAVPVAGEVVRVHRAYVGAITERAERAERTREEEAARRVAEERLRIARDLHDLLAHSITLIGVQTSVAAHILVADPDRLDRTAVASALDAIADTCREARLELRTTLRVLRADSGGPLPDLAGIPALAGAAEAAGARVCLSLDLAPESPESPESPERPAPPAQDRPADARHGVGPAVQAAAYRIVQESLTNAVRHGGAAGPRIEVEIRREGDTLRLRVEDDGPHAGKARGAGRTEGFGIVGMRERARSVGGTFTAGPRPDGPGFAVHAELPLVPPAPPEPGAEPEAALAGGPPHVPAPPARKGEPA</sequence>
<evidence type="ECO:0000256" key="1">
    <source>
        <dbReference type="ARBA" id="ARBA00000085"/>
    </source>
</evidence>
<dbReference type="InterPro" id="IPR011712">
    <property type="entry name" value="Sig_transdc_His_kin_sub3_dim/P"/>
</dbReference>
<accession>A0A1H5S5H5</accession>
<feature type="compositionally biased region" description="Pro residues" evidence="9">
    <location>
        <begin position="425"/>
        <end position="434"/>
    </location>
</feature>
<evidence type="ECO:0000256" key="5">
    <source>
        <dbReference type="ARBA" id="ARBA00022741"/>
    </source>
</evidence>
<dbReference type="PANTHER" id="PTHR24421">
    <property type="entry name" value="NITRATE/NITRITE SENSOR PROTEIN NARX-RELATED"/>
    <property type="match status" value="1"/>
</dbReference>
<evidence type="ECO:0000256" key="3">
    <source>
        <dbReference type="ARBA" id="ARBA00022553"/>
    </source>
</evidence>
<evidence type="ECO:0000256" key="2">
    <source>
        <dbReference type="ARBA" id="ARBA00012438"/>
    </source>
</evidence>
<feature type="transmembrane region" description="Helical" evidence="10">
    <location>
        <begin position="78"/>
        <end position="98"/>
    </location>
</feature>
<dbReference type="GO" id="GO:0016020">
    <property type="term" value="C:membrane"/>
    <property type="evidence" value="ECO:0007669"/>
    <property type="project" value="InterPro"/>
</dbReference>
<evidence type="ECO:0000256" key="8">
    <source>
        <dbReference type="ARBA" id="ARBA00023012"/>
    </source>
</evidence>
<dbReference type="CDD" id="cd16917">
    <property type="entry name" value="HATPase_UhpB-NarQ-NarX-like"/>
    <property type="match status" value="1"/>
</dbReference>
<feature type="compositionally biased region" description="Low complexity" evidence="9">
    <location>
        <begin position="436"/>
        <end position="445"/>
    </location>
</feature>
<dbReference type="GO" id="GO:0005524">
    <property type="term" value="F:ATP binding"/>
    <property type="evidence" value="ECO:0007669"/>
    <property type="project" value="UniProtKB-KW"/>
</dbReference>
<evidence type="ECO:0000256" key="4">
    <source>
        <dbReference type="ARBA" id="ARBA00022679"/>
    </source>
</evidence>
<dbReference type="PANTHER" id="PTHR24421:SF10">
    <property type="entry name" value="NITRATE_NITRITE SENSOR PROTEIN NARQ"/>
    <property type="match status" value="1"/>
</dbReference>
<dbReference type="SMART" id="SM00387">
    <property type="entry name" value="HATPase_c"/>
    <property type="match status" value="1"/>
</dbReference>
<dbReference type="SUPFAM" id="SSF55874">
    <property type="entry name" value="ATPase domain of HSP90 chaperone/DNA topoisomerase II/histidine kinase"/>
    <property type="match status" value="1"/>
</dbReference>
<keyword evidence="6 12" id="KW-0418">Kinase</keyword>
<comment type="catalytic activity">
    <reaction evidence="1">
        <text>ATP + protein L-histidine = ADP + protein N-phospho-L-histidine.</text>
        <dbReference type="EC" id="2.7.13.3"/>
    </reaction>
</comment>